<dbReference type="EMBL" id="LWCA01000003">
    <property type="protein sequence ID" value="OAF72154.1"/>
    <property type="molecule type" value="Genomic_DNA"/>
</dbReference>
<comment type="caution">
    <text evidence="1">The sequence shown here is derived from an EMBL/GenBank/DDBJ whole genome shotgun (WGS) entry which is preliminary data.</text>
</comment>
<dbReference type="Proteomes" id="UP000078046">
    <property type="component" value="Unassembled WGS sequence"/>
</dbReference>
<organism evidence="1 2">
    <name type="scientific">Intoshia linei</name>
    <dbReference type="NCBI Taxonomy" id="1819745"/>
    <lineage>
        <taxon>Eukaryota</taxon>
        <taxon>Metazoa</taxon>
        <taxon>Spiralia</taxon>
        <taxon>Lophotrochozoa</taxon>
        <taxon>Mesozoa</taxon>
        <taxon>Orthonectida</taxon>
        <taxon>Rhopaluridae</taxon>
        <taxon>Intoshia</taxon>
    </lineage>
</organism>
<name>A0A177BF93_9BILA</name>
<protein>
    <submittedName>
        <fullName evidence="1">Uncharacterized protein</fullName>
    </submittedName>
</protein>
<evidence type="ECO:0000313" key="2">
    <source>
        <dbReference type="Proteomes" id="UP000078046"/>
    </source>
</evidence>
<reference evidence="1 2" key="1">
    <citation type="submission" date="2016-04" db="EMBL/GenBank/DDBJ databases">
        <title>The genome of Intoshia linei affirms orthonectids as highly simplified spiralians.</title>
        <authorList>
            <person name="Mikhailov K.V."/>
            <person name="Slusarev G.S."/>
            <person name="Nikitin M.A."/>
            <person name="Logacheva M.D."/>
            <person name="Penin A."/>
            <person name="Aleoshin V."/>
            <person name="Panchin Y.V."/>
        </authorList>
    </citation>
    <scope>NUCLEOTIDE SEQUENCE [LARGE SCALE GENOMIC DNA]</scope>
    <source>
        <strain evidence="1">Intl2013</strain>
        <tissue evidence="1">Whole animal</tissue>
    </source>
</reference>
<keyword evidence="2" id="KW-1185">Reference proteome</keyword>
<evidence type="ECO:0000313" key="1">
    <source>
        <dbReference type="EMBL" id="OAF72154.1"/>
    </source>
</evidence>
<sequence length="60" mass="7179">MQPDILGYKFVKDVQSIYYQNQGRYRADRKAPKIECEHDLTNTLLVLKKRGNLRNDYEEC</sequence>
<accession>A0A177BF93</accession>
<gene>
    <name evidence="1" type="ORF">A3Q56_00095</name>
</gene>
<proteinExistence type="predicted"/>
<dbReference type="AlphaFoldDB" id="A0A177BF93"/>